<feature type="compositionally biased region" description="Polar residues" evidence="1">
    <location>
        <begin position="684"/>
        <end position="695"/>
    </location>
</feature>
<keyword evidence="3" id="KW-1185">Reference proteome</keyword>
<dbReference type="EMBL" id="JABBWD010000038">
    <property type="protein sequence ID" value="KAG1774811.1"/>
    <property type="molecule type" value="Genomic_DNA"/>
</dbReference>
<evidence type="ECO:0000313" key="2">
    <source>
        <dbReference type="EMBL" id="KAG1774811.1"/>
    </source>
</evidence>
<dbReference type="AlphaFoldDB" id="A0A9P7D192"/>
<proteinExistence type="predicted"/>
<feature type="compositionally biased region" description="Acidic residues" evidence="1">
    <location>
        <begin position="825"/>
        <end position="838"/>
    </location>
</feature>
<dbReference type="Proteomes" id="UP000714275">
    <property type="component" value="Unassembled WGS sequence"/>
</dbReference>
<feature type="region of interest" description="Disordered" evidence="1">
    <location>
        <begin position="684"/>
        <end position="713"/>
    </location>
</feature>
<gene>
    <name evidence="2" type="ORF">EV702DRAFT_1237287</name>
</gene>
<sequence>MQRLCDEVIELIFYELDDPTALTLTSKHFHSVSQDPYVRAHYFLNRYGRMDAMFWALGRGKIMTDKVIDILISSGAYVSRYLVQVAIHHYFRSANHFIKTAWVRNISIPVFAHFMKVACGLFDEVPLGKNEDDGYFFAVFLKESRLPPDMKSTKWETVRDIFGKYKFIPFSMKDPLMVQLPIALAIEPRLLPYAEANGFHMDTKYRDFVFRKMFEKMALNNGERSDDILRNVRELRRLDSRMFLSRTVAAEICMESKSNESAYRALKILDRTKELLFDLSYLCLQLFVNTRSITSAYTINVLRHLYADFPSTDPTVRIVMLLTACLSDNVLVQPNPSGTLKSKLEPLGLLPLTRKDVVDMLTNPFVEKHSALVDFAKDEMNLSLSDIKDILQEVAVKCLKIGSKGKTLKKLVDCHPNLHAVLQEDAVQRYAINLDDLPPYDDEEACATYEAPLCRDFNTSSKATRNNSGAAGLHSAVPNASGNLAETGDAIATDGREMDADESGNEGPVEVEIGDTSELGIIGQDTLSSMIRQDEMAPTRSRRRSLYFSYFGPDTTGKLGYPIDFIQVGRWVKERYPVRSAMAATFLTHAVINNNTTVGALLHGFFTCNTPSTNYVSTSQHVPVTLKHFRLLARLGKAPNWCLYHEIENGAEFYFSEEDYLSKQPPATEPKRCIKVKVKSKESSPTIPRFSTQAGPSKVQVSPRASKRRPRRSAAAVMSYVIPDSDDEAIVEDDDDNAVVVLMTMQAKKRKVESNLQRWIKHLSVLLAEEQKKYKEKRKRLEKSAPSDGRRRVTKSEFHKSLMVNLRSLRKLDLDKRKQLYGPDAAEDDYFTEDDGDDEYRQRTTRANKRRRVTT</sequence>
<feature type="compositionally biased region" description="Basic residues" evidence="1">
    <location>
        <begin position="843"/>
        <end position="855"/>
    </location>
</feature>
<name>A0A9P7D192_9AGAM</name>
<organism evidence="2 3">
    <name type="scientific">Suillus placidus</name>
    <dbReference type="NCBI Taxonomy" id="48579"/>
    <lineage>
        <taxon>Eukaryota</taxon>
        <taxon>Fungi</taxon>
        <taxon>Dikarya</taxon>
        <taxon>Basidiomycota</taxon>
        <taxon>Agaricomycotina</taxon>
        <taxon>Agaricomycetes</taxon>
        <taxon>Agaricomycetidae</taxon>
        <taxon>Boletales</taxon>
        <taxon>Suillineae</taxon>
        <taxon>Suillaceae</taxon>
        <taxon>Suillus</taxon>
    </lineage>
</organism>
<reference evidence="2" key="1">
    <citation type="journal article" date="2020" name="New Phytol.">
        <title>Comparative genomics reveals dynamic genome evolution in host specialist ectomycorrhizal fungi.</title>
        <authorList>
            <person name="Lofgren L.A."/>
            <person name="Nguyen N.H."/>
            <person name="Vilgalys R."/>
            <person name="Ruytinx J."/>
            <person name="Liao H.L."/>
            <person name="Branco S."/>
            <person name="Kuo A."/>
            <person name="LaButti K."/>
            <person name="Lipzen A."/>
            <person name="Andreopoulos W."/>
            <person name="Pangilinan J."/>
            <person name="Riley R."/>
            <person name="Hundley H."/>
            <person name="Na H."/>
            <person name="Barry K."/>
            <person name="Grigoriev I.V."/>
            <person name="Stajich J.E."/>
            <person name="Kennedy P.G."/>
        </authorList>
    </citation>
    <scope>NUCLEOTIDE SEQUENCE</scope>
    <source>
        <strain evidence="2">DOB743</strain>
    </source>
</reference>
<evidence type="ECO:0000256" key="1">
    <source>
        <dbReference type="SAM" id="MobiDB-lite"/>
    </source>
</evidence>
<protein>
    <submittedName>
        <fullName evidence="2">Uncharacterized protein</fullName>
    </submittedName>
</protein>
<comment type="caution">
    <text evidence="2">The sequence shown here is derived from an EMBL/GenBank/DDBJ whole genome shotgun (WGS) entry which is preliminary data.</text>
</comment>
<dbReference type="OrthoDB" id="270318at2759"/>
<accession>A0A9P7D192</accession>
<evidence type="ECO:0000313" key="3">
    <source>
        <dbReference type="Proteomes" id="UP000714275"/>
    </source>
</evidence>
<feature type="region of interest" description="Disordered" evidence="1">
    <location>
        <begin position="825"/>
        <end position="855"/>
    </location>
</feature>